<protein>
    <submittedName>
        <fullName evidence="9">TonB-dependent receptor</fullName>
    </submittedName>
</protein>
<keyword evidence="2" id="KW-0813">Transport</keyword>
<feature type="chain" id="PRO_5032880368" evidence="7">
    <location>
        <begin position="23"/>
        <end position="1112"/>
    </location>
</feature>
<dbReference type="GO" id="GO:0015344">
    <property type="term" value="F:siderophore uptake transmembrane transporter activity"/>
    <property type="evidence" value="ECO:0007669"/>
    <property type="project" value="TreeGrafter"/>
</dbReference>
<gene>
    <name evidence="9" type="ORF">HKQ55_18055</name>
</gene>
<dbReference type="InterPro" id="IPR037066">
    <property type="entry name" value="Plug_dom_sf"/>
</dbReference>
<evidence type="ECO:0000256" key="3">
    <source>
        <dbReference type="ARBA" id="ARBA00022452"/>
    </source>
</evidence>
<proteinExistence type="predicted"/>
<keyword evidence="6" id="KW-0998">Cell outer membrane</keyword>
<dbReference type="GO" id="GO:0009279">
    <property type="term" value="C:cell outer membrane"/>
    <property type="evidence" value="ECO:0007669"/>
    <property type="project" value="UniProtKB-SubCell"/>
</dbReference>
<evidence type="ECO:0000313" key="9">
    <source>
        <dbReference type="EMBL" id="NMW41971.1"/>
    </source>
</evidence>
<dbReference type="AlphaFoldDB" id="A0A848R0Y0"/>
<dbReference type="SUPFAM" id="SSF49464">
    <property type="entry name" value="Carboxypeptidase regulatory domain-like"/>
    <property type="match status" value="1"/>
</dbReference>
<reference evidence="9 10" key="1">
    <citation type="submission" date="2020-04" db="EMBL/GenBank/DDBJ databases">
        <title>A novel gut-associated lysogenic phage, Bacteroides phage BV01, alters the host transcriptome and bile acid metabolism in Bacteroides vulgatus.</title>
        <authorList>
            <person name="Campbell D.E."/>
            <person name="Ly L."/>
            <person name="Ridlon J.M."/>
            <person name="Hsiao A."/>
            <person name="Degnan P.H."/>
        </authorList>
    </citation>
    <scope>NUCLEOTIDE SEQUENCE [LARGE SCALE GENOMIC DNA]</scope>
    <source>
        <strain evidence="9 10">VPI-BV8526</strain>
    </source>
</reference>
<dbReference type="Pfam" id="PF25183">
    <property type="entry name" value="OMP_b-brl_4"/>
    <property type="match status" value="1"/>
</dbReference>
<dbReference type="InterPro" id="IPR039426">
    <property type="entry name" value="TonB-dep_rcpt-like"/>
</dbReference>
<dbReference type="PANTHER" id="PTHR30069">
    <property type="entry name" value="TONB-DEPENDENT OUTER MEMBRANE RECEPTOR"/>
    <property type="match status" value="1"/>
</dbReference>
<dbReference type="Gene3D" id="2.60.40.1120">
    <property type="entry name" value="Carboxypeptidase-like, regulatory domain"/>
    <property type="match status" value="1"/>
</dbReference>
<dbReference type="SUPFAM" id="SSF56935">
    <property type="entry name" value="Porins"/>
    <property type="match status" value="1"/>
</dbReference>
<keyword evidence="9" id="KW-0675">Receptor</keyword>
<dbReference type="RefSeq" id="WP_172770311.1">
    <property type="nucleotide sequence ID" value="NZ_JABDSI010000134.1"/>
</dbReference>
<dbReference type="Proteomes" id="UP000583639">
    <property type="component" value="Unassembled WGS sequence"/>
</dbReference>
<dbReference type="Gene3D" id="2.170.130.10">
    <property type="entry name" value="TonB-dependent receptor, plug domain"/>
    <property type="match status" value="1"/>
</dbReference>
<dbReference type="GO" id="GO:0044718">
    <property type="term" value="P:siderophore transmembrane transport"/>
    <property type="evidence" value="ECO:0007669"/>
    <property type="project" value="TreeGrafter"/>
</dbReference>
<feature type="signal peptide" evidence="7">
    <location>
        <begin position="1"/>
        <end position="22"/>
    </location>
</feature>
<evidence type="ECO:0000256" key="4">
    <source>
        <dbReference type="ARBA" id="ARBA00022692"/>
    </source>
</evidence>
<dbReference type="Pfam" id="PF13620">
    <property type="entry name" value="CarboxypepD_reg"/>
    <property type="match status" value="1"/>
</dbReference>
<evidence type="ECO:0000256" key="5">
    <source>
        <dbReference type="ARBA" id="ARBA00023136"/>
    </source>
</evidence>
<dbReference type="Gene3D" id="2.40.170.20">
    <property type="entry name" value="TonB-dependent receptor, beta-barrel domain"/>
    <property type="match status" value="1"/>
</dbReference>
<dbReference type="InterPro" id="IPR036942">
    <property type="entry name" value="Beta-barrel_TonB_sf"/>
</dbReference>
<accession>A0A848R0Y0</accession>
<keyword evidence="7" id="KW-0732">Signal</keyword>
<evidence type="ECO:0000256" key="1">
    <source>
        <dbReference type="ARBA" id="ARBA00004571"/>
    </source>
</evidence>
<keyword evidence="4" id="KW-0812">Transmembrane</keyword>
<dbReference type="PANTHER" id="PTHR30069:SF46">
    <property type="entry name" value="OAR PROTEIN"/>
    <property type="match status" value="1"/>
</dbReference>
<evidence type="ECO:0000313" key="10">
    <source>
        <dbReference type="Proteomes" id="UP000583639"/>
    </source>
</evidence>
<name>A0A848R0Y0_PHOVU</name>
<feature type="domain" description="TonB-dependent transporter Oar-like beta-barrel" evidence="8">
    <location>
        <begin position="238"/>
        <end position="1055"/>
    </location>
</feature>
<evidence type="ECO:0000256" key="2">
    <source>
        <dbReference type="ARBA" id="ARBA00022448"/>
    </source>
</evidence>
<evidence type="ECO:0000259" key="8">
    <source>
        <dbReference type="Pfam" id="PF25183"/>
    </source>
</evidence>
<comment type="subcellular location">
    <subcellularLocation>
        <location evidence="1">Cell outer membrane</location>
        <topology evidence="1">Multi-pass membrane protein</topology>
    </subcellularLocation>
</comment>
<dbReference type="InterPro" id="IPR057601">
    <property type="entry name" value="Oar-like_b-barrel"/>
</dbReference>
<keyword evidence="5" id="KW-0472">Membrane</keyword>
<comment type="caution">
    <text evidence="9">The sequence shown here is derived from an EMBL/GenBank/DDBJ whole genome shotgun (WGS) entry which is preliminary data.</text>
</comment>
<keyword evidence="3" id="KW-1134">Transmembrane beta strand</keyword>
<dbReference type="InterPro" id="IPR008969">
    <property type="entry name" value="CarboxyPept-like_regulatory"/>
</dbReference>
<sequence>MVKRMRSFFAVVMLVIAATVNAQVTTSSMSGKVVDQSNEAIIGATIQAIHEPSGTHYGAITNVDGRYSIQGMRAGGPYKVEVSYVGYQSVVYKSINLQLGENYVLDANLKESTELLDEVVITASKSSNMKSDRAGAVTNVDAARMSEVPTVSRSMNDIMRLTPQGANIGSGFSVGGGNYRQSYVTVDGAAFNNAFGIGSNLPAGGSPISLDALEQISVSTTPFDVRQSGFTGGAINAVTKSGTNEFKGTAYMYTSNTHLTGNKVEDYELTRNRDHSTTYGASLGGAIIKNKLFFFVNGEYQDNVQAGPSGIARSGANDEWSTNGIVHRPFENTTTVGGRTFVGMNNISQYLSEKYNYNPGRYQGYSLETPSYKIMGRLDWNINNNKINFRFTHTHSKYSSNPSSSTTPFKDSIIYPGGVDGSAGKSSSGRTANAGMYFESSRYMQEQNFTSIASEWNSKWGAINNALRFTYSYQNEPRTYEGGTFPTVDILDQGSLYASFGPDPFTEGNLRQVKTFVITDEFNFSSGIHNFMGGIQFESNKAVNGFMQAGSGYYVYSSWDDFVNNRAPAAFGVTYSNTGDGSQFLANMKYQQLSFYLQDQMNITDNFRLTAGVRFELPIYPELKNNYNKNFAQIDFDGYHYATDQLPSSYQLTASPRIGFNWDLTGERKYVLRGGSGYFIGRLPFVWLVSAVGNANCGQSTYYYNEQKDAKYGQPSFHTSVADMLKDPNLNLPAATDPAAPSGATIIDRDLKMNATWKSSLAFDAKLPGDIDFTLEGIFSKEFNPATVTNLGRKFKGEQEIAPGDVRRMFEYSNANKTDAYYITNAGNSAYYYSLTASLAKTFDFGLHLSASYTRSYAKSYGDGIGDQVNSAYYNNRYSVNGNNDTETGYGTYVSPNRVLASAAYRIKYAKNFASSLSLIYEGMNMGYAGGYSAARYSYTFTGNIVGDYGSNNLLYIPASREALDKWNFTDYTDSKTGEVTYSAKEQRDDFWAYINEDSYLKGRKGKYAERGGAIMPWHHQLDLKFNQDFFLNVGGKRNTLQFGVDIKNFLNLLNSDWGIYKTVNNTSLLSYKGGAYQFQKNGGKKLTDTYSNLNSFNSTYSIQFSVRYIFN</sequence>
<evidence type="ECO:0000256" key="7">
    <source>
        <dbReference type="SAM" id="SignalP"/>
    </source>
</evidence>
<organism evidence="9 10">
    <name type="scientific">Phocaeicola vulgatus</name>
    <name type="common">Bacteroides vulgatus</name>
    <dbReference type="NCBI Taxonomy" id="821"/>
    <lineage>
        <taxon>Bacteria</taxon>
        <taxon>Pseudomonadati</taxon>
        <taxon>Bacteroidota</taxon>
        <taxon>Bacteroidia</taxon>
        <taxon>Bacteroidales</taxon>
        <taxon>Bacteroidaceae</taxon>
        <taxon>Phocaeicola</taxon>
    </lineage>
</organism>
<dbReference type="EMBL" id="JABDSI010000134">
    <property type="protein sequence ID" value="NMW41971.1"/>
    <property type="molecule type" value="Genomic_DNA"/>
</dbReference>
<evidence type="ECO:0000256" key="6">
    <source>
        <dbReference type="ARBA" id="ARBA00023237"/>
    </source>
</evidence>